<dbReference type="InterPro" id="IPR019273">
    <property type="entry name" value="Lunapark_Znf"/>
</dbReference>
<comment type="function">
    <text evidence="1">Plays a role in determining ER morphology.</text>
</comment>
<comment type="domain">
    <text evidence="1">The C4-type zinc finger motif is necessary both for its ER three-way tubular junction localization and formation.</text>
</comment>
<dbReference type="AlphaFoldDB" id="A0A072PFF4"/>
<dbReference type="GeneID" id="25278606"/>
<dbReference type="RefSeq" id="XP_013261419.1">
    <property type="nucleotide sequence ID" value="XM_013405965.1"/>
</dbReference>
<dbReference type="Proteomes" id="UP000027920">
    <property type="component" value="Unassembled WGS sequence"/>
</dbReference>
<dbReference type="VEuPathDB" id="FungiDB:A1O9_03672"/>
<comment type="caution">
    <text evidence="4">The sequence shown here is derived from an EMBL/GenBank/DDBJ whole genome shotgun (WGS) entry which is preliminary data.</text>
</comment>
<dbReference type="GO" id="GO:0008270">
    <property type="term" value="F:zinc ion binding"/>
    <property type="evidence" value="ECO:0007669"/>
    <property type="project" value="UniProtKB-KW"/>
</dbReference>
<dbReference type="InterPro" id="IPR040115">
    <property type="entry name" value="Lnp"/>
</dbReference>
<dbReference type="GO" id="GO:0071788">
    <property type="term" value="P:endoplasmic reticulum tubular network maintenance"/>
    <property type="evidence" value="ECO:0007669"/>
    <property type="project" value="UniProtKB-UniRule"/>
</dbReference>
<comment type="subcellular location">
    <subcellularLocation>
        <location evidence="1">Endoplasmic reticulum membrane</location>
        <topology evidence="1">Multi-pass membrane protein</topology>
    </subcellularLocation>
</comment>
<keyword evidence="1" id="KW-1133">Transmembrane helix</keyword>
<evidence type="ECO:0000256" key="1">
    <source>
        <dbReference type="RuleBase" id="RU367073"/>
    </source>
</evidence>
<accession>A0A072PFF4</accession>
<evidence type="ECO:0000259" key="3">
    <source>
        <dbReference type="Pfam" id="PF10058"/>
    </source>
</evidence>
<keyword evidence="1" id="KW-0812">Transmembrane</keyword>
<evidence type="ECO:0000313" key="4">
    <source>
        <dbReference type="EMBL" id="KEF58829.1"/>
    </source>
</evidence>
<evidence type="ECO:0000313" key="5">
    <source>
        <dbReference type="Proteomes" id="UP000027920"/>
    </source>
</evidence>
<keyword evidence="1" id="KW-0479">Metal-binding</keyword>
<reference evidence="4 5" key="1">
    <citation type="submission" date="2013-03" db="EMBL/GenBank/DDBJ databases">
        <title>The Genome Sequence of Exophiala aquamarina CBS 119918.</title>
        <authorList>
            <consortium name="The Broad Institute Genomics Platform"/>
            <person name="Cuomo C."/>
            <person name="de Hoog S."/>
            <person name="Gorbushina A."/>
            <person name="Walker B."/>
            <person name="Young S.K."/>
            <person name="Zeng Q."/>
            <person name="Gargeya S."/>
            <person name="Fitzgerald M."/>
            <person name="Haas B."/>
            <person name="Abouelleil A."/>
            <person name="Allen A.W."/>
            <person name="Alvarado L."/>
            <person name="Arachchi H.M."/>
            <person name="Berlin A.M."/>
            <person name="Chapman S.B."/>
            <person name="Gainer-Dewar J."/>
            <person name="Goldberg J."/>
            <person name="Griggs A."/>
            <person name="Gujja S."/>
            <person name="Hansen M."/>
            <person name="Howarth C."/>
            <person name="Imamovic A."/>
            <person name="Ireland A."/>
            <person name="Larimer J."/>
            <person name="McCowan C."/>
            <person name="Murphy C."/>
            <person name="Pearson M."/>
            <person name="Poon T.W."/>
            <person name="Priest M."/>
            <person name="Roberts A."/>
            <person name="Saif S."/>
            <person name="Shea T."/>
            <person name="Sisk P."/>
            <person name="Sykes S."/>
            <person name="Wortman J."/>
            <person name="Nusbaum C."/>
            <person name="Birren B."/>
        </authorList>
    </citation>
    <scope>NUCLEOTIDE SEQUENCE [LARGE SCALE GENOMIC DNA]</scope>
    <source>
        <strain evidence="4 5">CBS 119918</strain>
    </source>
</reference>
<evidence type="ECO:0000256" key="2">
    <source>
        <dbReference type="SAM" id="MobiDB-lite"/>
    </source>
</evidence>
<dbReference type="GO" id="GO:1903373">
    <property type="term" value="P:positive regulation of endoplasmic reticulum tubular network organization"/>
    <property type="evidence" value="ECO:0007669"/>
    <property type="project" value="UniProtKB-UniRule"/>
</dbReference>
<sequence>MSWFWKGDANSPASFEKALSKLSSQIAAANLALDSTRSRGRRAKALWTLYTTLTYLLYSLVIVLVLGPQNWSIYHYGGLLGAPLVIYAVRRSITTLADWRISRQQSYLEQLQKQREAKIADLKKATKYDSTQELLQKYGGAPADKPTSKSSQQRPKKPAQPQGQSQQQPQRTGIPPPPTANIPGRNFSAPPVNPHLPVAPVSPIREHSPVSAQSPSDVAPDSPGFAPNAFPHPPPPRTAYEQAPHWYDRILDVLLGDDETAAKNRLVLLCSNCRLVNGQAPPGVNTLEELGRWRCAGCSSWNGVESEGAKVVKEITKSSKSENTQGWEKVPKAEDLSEESGTELVDSNIHGSTDHETLDETGLTKRLTRSAGKKPSYESLS</sequence>
<gene>
    <name evidence="4" type="ORF">A1O9_03672</name>
</gene>
<dbReference type="OrthoDB" id="1725934at2759"/>
<proteinExistence type="inferred from homology"/>
<dbReference type="HOGENOM" id="CLU_039522_1_0_1"/>
<feature type="region of interest" description="Disordered" evidence="2">
    <location>
        <begin position="316"/>
        <end position="381"/>
    </location>
</feature>
<dbReference type="STRING" id="1182545.A0A072PFF4"/>
<dbReference type="Pfam" id="PF10058">
    <property type="entry name" value="Zn_ribbon_10"/>
    <property type="match status" value="1"/>
</dbReference>
<organism evidence="4 5">
    <name type="scientific">Exophiala aquamarina CBS 119918</name>
    <dbReference type="NCBI Taxonomy" id="1182545"/>
    <lineage>
        <taxon>Eukaryota</taxon>
        <taxon>Fungi</taxon>
        <taxon>Dikarya</taxon>
        <taxon>Ascomycota</taxon>
        <taxon>Pezizomycotina</taxon>
        <taxon>Eurotiomycetes</taxon>
        <taxon>Chaetothyriomycetidae</taxon>
        <taxon>Chaetothyriales</taxon>
        <taxon>Herpotrichiellaceae</taxon>
        <taxon>Exophiala</taxon>
    </lineage>
</organism>
<name>A0A072PFF4_9EURO</name>
<feature type="domain" description="Lunapark zinc ribbon" evidence="3">
    <location>
        <begin position="246"/>
        <end position="302"/>
    </location>
</feature>
<feature type="compositionally biased region" description="Low complexity" evidence="2">
    <location>
        <begin position="159"/>
        <end position="170"/>
    </location>
</feature>
<feature type="region of interest" description="Disordered" evidence="2">
    <location>
        <begin position="138"/>
        <end position="239"/>
    </location>
</feature>
<keyword evidence="1" id="KW-0256">Endoplasmic reticulum</keyword>
<keyword evidence="1" id="KW-0862">Zinc</keyword>
<dbReference type="PANTHER" id="PTHR22166:SF12">
    <property type="entry name" value="ENDOPLASMIC RETICULUM JUNCTION FORMATION PROTEIN LUNAPARK"/>
    <property type="match status" value="1"/>
</dbReference>
<dbReference type="GO" id="GO:0098826">
    <property type="term" value="C:endoplasmic reticulum tubular network membrane"/>
    <property type="evidence" value="ECO:0007669"/>
    <property type="project" value="UniProtKB-UniRule"/>
</dbReference>
<keyword evidence="1" id="KW-0863">Zinc-finger</keyword>
<protein>
    <recommendedName>
        <fullName evidence="1">Endoplasmic reticulum junction formation protein lunapark</fullName>
    </recommendedName>
</protein>
<feature type="transmembrane region" description="Helical" evidence="1">
    <location>
        <begin position="45"/>
        <end position="67"/>
    </location>
</feature>
<keyword evidence="5" id="KW-1185">Reference proteome</keyword>
<dbReference type="EMBL" id="AMGV01000003">
    <property type="protein sequence ID" value="KEF58829.1"/>
    <property type="molecule type" value="Genomic_DNA"/>
</dbReference>
<feature type="transmembrane region" description="Helical" evidence="1">
    <location>
        <begin position="73"/>
        <end position="90"/>
    </location>
</feature>
<keyword evidence="1" id="KW-0472">Membrane</keyword>
<dbReference type="PANTHER" id="PTHR22166">
    <property type="entry name" value="ENDOPLASMIC RETICULUM JUNCTION FORMATION PROTEIN LUNAPARK"/>
    <property type="match status" value="1"/>
</dbReference>
<comment type="similarity">
    <text evidence="1">Belongs to the lunapark family.</text>
</comment>